<comment type="caution">
    <text evidence="1">The sequence shown here is derived from an EMBL/GenBank/DDBJ whole genome shotgun (WGS) entry which is preliminary data.</text>
</comment>
<organism evidence="1 2">
    <name type="scientific">Aliarcobacter cryaerophilus</name>
    <dbReference type="NCBI Taxonomy" id="28198"/>
    <lineage>
        <taxon>Bacteria</taxon>
        <taxon>Pseudomonadati</taxon>
        <taxon>Campylobacterota</taxon>
        <taxon>Epsilonproteobacteria</taxon>
        <taxon>Campylobacterales</taxon>
        <taxon>Arcobacteraceae</taxon>
        <taxon>Aliarcobacter</taxon>
    </lineage>
</organism>
<sequence length="65" mass="7252">MLEVLTISSSSNGSYNITLANNLDVARNWGLKYHTKAVGASTMSNVKATIQYEYYETLGLKLLFF</sequence>
<evidence type="ECO:0000313" key="1">
    <source>
        <dbReference type="EMBL" id="PRM89803.1"/>
    </source>
</evidence>
<accession>A0A2S9ST94</accession>
<gene>
    <name evidence="1" type="ORF">CJ671_06085</name>
</gene>
<dbReference type="AlphaFoldDB" id="A0A2S9ST94"/>
<protein>
    <submittedName>
        <fullName evidence="1">Uncharacterized protein</fullName>
    </submittedName>
</protein>
<dbReference type="Proteomes" id="UP000238649">
    <property type="component" value="Unassembled WGS sequence"/>
</dbReference>
<proteinExistence type="predicted"/>
<dbReference type="EMBL" id="NXGH01000014">
    <property type="protein sequence ID" value="PRM89803.1"/>
    <property type="molecule type" value="Genomic_DNA"/>
</dbReference>
<reference evidence="1 2" key="1">
    <citation type="submission" date="2017-09" db="EMBL/GenBank/DDBJ databases">
        <title>Reassesment of A. cryaerophilus.</title>
        <authorList>
            <person name="Perez-Cataluna A."/>
            <person name="Collado L."/>
            <person name="Salgado O."/>
            <person name="Lefinanco V."/>
            <person name="Figueras M.J."/>
        </authorList>
    </citation>
    <scope>NUCLEOTIDE SEQUENCE [LARGE SCALE GENOMIC DNA]</scope>
    <source>
        <strain evidence="1 2">LMG 9871</strain>
    </source>
</reference>
<evidence type="ECO:0000313" key="2">
    <source>
        <dbReference type="Proteomes" id="UP000238649"/>
    </source>
</evidence>
<name>A0A2S9ST94_9BACT</name>